<protein>
    <submittedName>
        <fullName evidence="2">Uncharacterized protein</fullName>
    </submittedName>
</protein>
<sequence length="94" mass="10619">MNQRSIQGDETAMRKCKTAAVRRWLTGRNPSSVPVDRSLIASTSRPGPERNRRPVETFPSTGRHSDRTESDCVVDWSRNMPTGCQFSEHLSTSR</sequence>
<dbReference type="AlphaFoldDB" id="A0AAW1VLF2"/>
<accession>A0AAW1VLF2</accession>
<comment type="caution">
    <text evidence="2">The sequence shown here is derived from an EMBL/GenBank/DDBJ whole genome shotgun (WGS) entry which is preliminary data.</text>
</comment>
<keyword evidence="3" id="KW-1185">Reference proteome</keyword>
<organism evidence="2 3">
    <name type="scientific">Rubus argutus</name>
    <name type="common">Southern blackberry</name>
    <dbReference type="NCBI Taxonomy" id="59490"/>
    <lineage>
        <taxon>Eukaryota</taxon>
        <taxon>Viridiplantae</taxon>
        <taxon>Streptophyta</taxon>
        <taxon>Embryophyta</taxon>
        <taxon>Tracheophyta</taxon>
        <taxon>Spermatophyta</taxon>
        <taxon>Magnoliopsida</taxon>
        <taxon>eudicotyledons</taxon>
        <taxon>Gunneridae</taxon>
        <taxon>Pentapetalae</taxon>
        <taxon>rosids</taxon>
        <taxon>fabids</taxon>
        <taxon>Rosales</taxon>
        <taxon>Rosaceae</taxon>
        <taxon>Rosoideae</taxon>
        <taxon>Rosoideae incertae sedis</taxon>
        <taxon>Rubus</taxon>
    </lineage>
</organism>
<proteinExistence type="predicted"/>
<evidence type="ECO:0000313" key="2">
    <source>
        <dbReference type="EMBL" id="KAK9903175.1"/>
    </source>
</evidence>
<gene>
    <name evidence="2" type="ORF">M0R45_001186</name>
</gene>
<feature type="region of interest" description="Disordered" evidence="1">
    <location>
        <begin position="27"/>
        <end position="69"/>
    </location>
</feature>
<evidence type="ECO:0000256" key="1">
    <source>
        <dbReference type="SAM" id="MobiDB-lite"/>
    </source>
</evidence>
<evidence type="ECO:0000313" key="3">
    <source>
        <dbReference type="Proteomes" id="UP001457282"/>
    </source>
</evidence>
<dbReference type="EMBL" id="JBEDUW010000232">
    <property type="protein sequence ID" value="KAK9903175.1"/>
    <property type="molecule type" value="Genomic_DNA"/>
</dbReference>
<dbReference type="Proteomes" id="UP001457282">
    <property type="component" value="Unassembled WGS sequence"/>
</dbReference>
<reference evidence="2 3" key="1">
    <citation type="journal article" date="2023" name="G3 (Bethesda)">
        <title>A chromosome-length genome assembly and annotation of blackberry (Rubus argutus, cv. 'Hillquist').</title>
        <authorList>
            <person name="Bruna T."/>
            <person name="Aryal R."/>
            <person name="Dudchenko O."/>
            <person name="Sargent D.J."/>
            <person name="Mead D."/>
            <person name="Buti M."/>
            <person name="Cavallini A."/>
            <person name="Hytonen T."/>
            <person name="Andres J."/>
            <person name="Pham M."/>
            <person name="Weisz D."/>
            <person name="Mascagni F."/>
            <person name="Usai G."/>
            <person name="Natali L."/>
            <person name="Bassil N."/>
            <person name="Fernandez G.E."/>
            <person name="Lomsadze A."/>
            <person name="Armour M."/>
            <person name="Olukolu B."/>
            <person name="Poorten T."/>
            <person name="Britton C."/>
            <person name="Davik J."/>
            <person name="Ashrafi H."/>
            <person name="Aiden E.L."/>
            <person name="Borodovsky M."/>
            <person name="Worthington M."/>
        </authorList>
    </citation>
    <scope>NUCLEOTIDE SEQUENCE [LARGE SCALE GENOMIC DNA]</scope>
    <source>
        <strain evidence="2">PI 553951</strain>
    </source>
</reference>
<name>A0AAW1VLF2_RUBAR</name>